<dbReference type="RefSeq" id="WP_123122354.1">
    <property type="nucleotide sequence ID" value="NZ_RJJR01000019.1"/>
</dbReference>
<keyword evidence="3" id="KW-1185">Reference proteome</keyword>
<proteinExistence type="predicted"/>
<evidence type="ECO:0000313" key="2">
    <source>
        <dbReference type="EMBL" id="RNI33551.1"/>
    </source>
</evidence>
<accession>A0A3M9N6Z2</accession>
<dbReference type="InterPro" id="IPR036568">
    <property type="entry name" value="GGCT-like_sf"/>
</dbReference>
<protein>
    <submittedName>
        <fullName evidence="2">Gamma-glutamylcyclotransferase</fullName>
    </submittedName>
</protein>
<dbReference type="InterPro" id="IPR009288">
    <property type="entry name" value="AIG2-like_dom"/>
</dbReference>
<dbReference type="SUPFAM" id="SSF110857">
    <property type="entry name" value="Gamma-glutamyl cyclotransferase-like"/>
    <property type="match status" value="1"/>
</dbReference>
<dbReference type="AlphaFoldDB" id="A0A3M9N6Z2"/>
<sequence>MKRAHSDFLFVYSSLRMGFQSEKYEYIRRYFSFEGNAKVKGLLSDLGNYPVATPTDENYFIKGELYKINDPNEFSFAIGQLDDYEGVSPEMDETATYRRELSEVYCDDGSVVDAWIYWYNGNVAGKPVIASGDVIDYVQSKS</sequence>
<dbReference type="Pfam" id="PF06094">
    <property type="entry name" value="GGACT"/>
    <property type="match status" value="1"/>
</dbReference>
<dbReference type="EMBL" id="RJJR01000019">
    <property type="protein sequence ID" value="RNI33551.1"/>
    <property type="molecule type" value="Genomic_DNA"/>
</dbReference>
<reference evidence="2 3" key="1">
    <citation type="submission" date="2018-11" db="EMBL/GenBank/DDBJ databases">
        <title>Draft genome sequence of Ferruginibacter sp. BO-59.</title>
        <authorList>
            <person name="Im W.T."/>
        </authorList>
    </citation>
    <scope>NUCLEOTIDE SEQUENCE [LARGE SCALE GENOMIC DNA]</scope>
    <source>
        <strain evidence="2 3">BO-59</strain>
    </source>
</reference>
<dbReference type="Gene3D" id="3.10.490.10">
    <property type="entry name" value="Gamma-glutamyl cyclotransferase-like"/>
    <property type="match status" value="1"/>
</dbReference>
<dbReference type="GO" id="GO:0016740">
    <property type="term" value="F:transferase activity"/>
    <property type="evidence" value="ECO:0007669"/>
    <property type="project" value="UniProtKB-KW"/>
</dbReference>
<feature type="domain" description="Gamma-glutamylcyclotransferase AIG2-like" evidence="1">
    <location>
        <begin position="9"/>
        <end position="133"/>
    </location>
</feature>
<dbReference type="CDD" id="cd06661">
    <property type="entry name" value="GGCT_like"/>
    <property type="match status" value="1"/>
</dbReference>
<dbReference type="InterPro" id="IPR013024">
    <property type="entry name" value="GGCT-like"/>
</dbReference>
<gene>
    <name evidence="2" type="ORF">EFY79_19015</name>
</gene>
<evidence type="ECO:0000259" key="1">
    <source>
        <dbReference type="Pfam" id="PF06094"/>
    </source>
</evidence>
<keyword evidence="2" id="KW-0808">Transferase</keyword>
<dbReference type="Proteomes" id="UP000267223">
    <property type="component" value="Unassembled WGS sequence"/>
</dbReference>
<evidence type="ECO:0000313" key="3">
    <source>
        <dbReference type="Proteomes" id="UP000267223"/>
    </source>
</evidence>
<comment type="caution">
    <text evidence="2">The sequence shown here is derived from an EMBL/GenBank/DDBJ whole genome shotgun (WGS) entry which is preliminary data.</text>
</comment>
<name>A0A3M9N6Z2_9BACT</name>
<dbReference type="OrthoDB" id="482277at2"/>
<organism evidence="2 3">
    <name type="scientific">Hanamia caeni</name>
    <dbReference type="NCBI Taxonomy" id="2294116"/>
    <lineage>
        <taxon>Bacteria</taxon>
        <taxon>Pseudomonadati</taxon>
        <taxon>Bacteroidota</taxon>
        <taxon>Chitinophagia</taxon>
        <taxon>Chitinophagales</taxon>
        <taxon>Chitinophagaceae</taxon>
        <taxon>Hanamia</taxon>
    </lineage>
</organism>